<reference evidence="6 7" key="1">
    <citation type="submission" date="2019-01" db="EMBL/GenBank/DDBJ databases">
        <title>Ktedonosporobacter rubrisoli SCAWS-G2.</title>
        <authorList>
            <person name="Huang Y."/>
            <person name="Yan B."/>
        </authorList>
    </citation>
    <scope>NUCLEOTIDE SEQUENCE [LARGE SCALE GENOMIC DNA]</scope>
    <source>
        <strain evidence="6 7">SCAWS-G2</strain>
    </source>
</reference>
<dbReference type="CDD" id="cd03264">
    <property type="entry name" value="ABC_drug_resistance_like"/>
    <property type="match status" value="1"/>
</dbReference>
<accession>A0A4P6JTG3</accession>
<name>A0A4P6JTG3_KTERU</name>
<evidence type="ECO:0000256" key="2">
    <source>
        <dbReference type="ARBA" id="ARBA00022448"/>
    </source>
</evidence>
<dbReference type="GO" id="GO:0005524">
    <property type="term" value="F:ATP binding"/>
    <property type="evidence" value="ECO:0007669"/>
    <property type="project" value="UniProtKB-KW"/>
</dbReference>
<dbReference type="AlphaFoldDB" id="A0A4P6JTG3"/>
<dbReference type="Pfam" id="PF00005">
    <property type="entry name" value="ABC_tran"/>
    <property type="match status" value="1"/>
</dbReference>
<dbReference type="InterPro" id="IPR003439">
    <property type="entry name" value="ABC_transporter-like_ATP-bd"/>
</dbReference>
<evidence type="ECO:0000259" key="5">
    <source>
        <dbReference type="PROSITE" id="PS50893"/>
    </source>
</evidence>
<dbReference type="PROSITE" id="PS50893">
    <property type="entry name" value="ABC_TRANSPORTER_2"/>
    <property type="match status" value="1"/>
</dbReference>
<dbReference type="PANTHER" id="PTHR43335:SF2">
    <property type="entry name" value="ABC TRANSPORTER, ATP-BINDING PROTEIN"/>
    <property type="match status" value="1"/>
</dbReference>
<keyword evidence="4 6" id="KW-0067">ATP-binding</keyword>
<gene>
    <name evidence="6" type="ORF">EPA93_23895</name>
</gene>
<comment type="similarity">
    <text evidence="1">Belongs to the ABC transporter superfamily.</text>
</comment>
<dbReference type="SUPFAM" id="SSF52540">
    <property type="entry name" value="P-loop containing nucleoside triphosphate hydrolases"/>
    <property type="match status" value="1"/>
</dbReference>
<proteinExistence type="inferred from homology"/>
<dbReference type="InterPro" id="IPR017871">
    <property type="entry name" value="ABC_transporter-like_CS"/>
</dbReference>
<keyword evidence="2" id="KW-0813">Transport</keyword>
<dbReference type="InterPro" id="IPR003593">
    <property type="entry name" value="AAA+_ATPase"/>
</dbReference>
<organism evidence="6 7">
    <name type="scientific">Ktedonosporobacter rubrisoli</name>
    <dbReference type="NCBI Taxonomy" id="2509675"/>
    <lineage>
        <taxon>Bacteria</taxon>
        <taxon>Bacillati</taxon>
        <taxon>Chloroflexota</taxon>
        <taxon>Ktedonobacteria</taxon>
        <taxon>Ktedonobacterales</taxon>
        <taxon>Ktedonosporobacteraceae</taxon>
        <taxon>Ktedonosporobacter</taxon>
    </lineage>
</organism>
<dbReference type="PANTHER" id="PTHR43335">
    <property type="entry name" value="ABC TRANSPORTER, ATP-BINDING PROTEIN"/>
    <property type="match status" value="1"/>
</dbReference>
<dbReference type="Proteomes" id="UP000290365">
    <property type="component" value="Chromosome"/>
</dbReference>
<evidence type="ECO:0000313" key="6">
    <source>
        <dbReference type="EMBL" id="QBD78858.1"/>
    </source>
</evidence>
<dbReference type="SMART" id="SM00382">
    <property type="entry name" value="AAA"/>
    <property type="match status" value="1"/>
</dbReference>
<dbReference type="OrthoDB" id="148995at2"/>
<sequence length="299" mass="33054">MSTIFIDQVSKQYKKGKQALQDVTLRMEAGVWGLVGPNGAGKTTLLRILASLLKPTSGVVSWDGEDIVAYPQALRCELGYLPQHFGVYPQLTAYEFLRYIGELKGLTGSLLRHRVDTVLDLVHLTNEANHRLRTFSGGMIRRIGIAQALINDPRILVLDEPTVGLDPAERVSFREIIASLQGERLVILSTHIITDIEVMATEIALLRDGRLFWNGTCDALLADATNTAWSVTLDPAAFERLRATYQTSQAIRHGKLVEVRLVAHTCPHPEAVRVEPTLEEAYLSLLSLEGQEATFSTPS</sequence>
<protein>
    <submittedName>
        <fullName evidence="6">ABC transporter ATP-binding protein</fullName>
    </submittedName>
</protein>
<keyword evidence="3" id="KW-0547">Nucleotide-binding</keyword>
<evidence type="ECO:0000313" key="7">
    <source>
        <dbReference type="Proteomes" id="UP000290365"/>
    </source>
</evidence>
<evidence type="ECO:0000256" key="4">
    <source>
        <dbReference type="ARBA" id="ARBA00022840"/>
    </source>
</evidence>
<dbReference type="KEGG" id="kbs:EPA93_23895"/>
<dbReference type="RefSeq" id="WP_129889911.1">
    <property type="nucleotide sequence ID" value="NZ_CP035758.1"/>
</dbReference>
<dbReference type="Gene3D" id="3.40.50.300">
    <property type="entry name" value="P-loop containing nucleotide triphosphate hydrolases"/>
    <property type="match status" value="1"/>
</dbReference>
<dbReference type="GO" id="GO:0016887">
    <property type="term" value="F:ATP hydrolysis activity"/>
    <property type="evidence" value="ECO:0007669"/>
    <property type="project" value="InterPro"/>
</dbReference>
<dbReference type="EMBL" id="CP035758">
    <property type="protein sequence ID" value="QBD78858.1"/>
    <property type="molecule type" value="Genomic_DNA"/>
</dbReference>
<keyword evidence="7" id="KW-1185">Reference proteome</keyword>
<evidence type="ECO:0000256" key="1">
    <source>
        <dbReference type="ARBA" id="ARBA00005417"/>
    </source>
</evidence>
<dbReference type="InterPro" id="IPR027417">
    <property type="entry name" value="P-loop_NTPase"/>
</dbReference>
<evidence type="ECO:0000256" key="3">
    <source>
        <dbReference type="ARBA" id="ARBA00022741"/>
    </source>
</evidence>
<dbReference type="PROSITE" id="PS00211">
    <property type="entry name" value="ABC_TRANSPORTER_1"/>
    <property type="match status" value="1"/>
</dbReference>
<feature type="domain" description="ABC transporter" evidence="5">
    <location>
        <begin position="4"/>
        <end position="233"/>
    </location>
</feature>